<proteinExistence type="predicted"/>
<gene>
    <name evidence="2" type="ORF">WN51_13907</name>
</gene>
<dbReference type="Proteomes" id="UP000053105">
    <property type="component" value="Unassembled WGS sequence"/>
</dbReference>
<evidence type="ECO:0000256" key="1">
    <source>
        <dbReference type="SAM" id="MobiDB-lite"/>
    </source>
</evidence>
<reference evidence="2 3" key="1">
    <citation type="submission" date="2015-07" db="EMBL/GenBank/DDBJ databases">
        <title>The genome of Melipona quadrifasciata.</title>
        <authorList>
            <person name="Pan H."/>
            <person name="Kapheim K."/>
        </authorList>
    </citation>
    <scope>NUCLEOTIDE SEQUENCE [LARGE SCALE GENOMIC DNA]</scope>
    <source>
        <strain evidence="2">0111107301</strain>
        <tissue evidence="2">Whole body</tissue>
    </source>
</reference>
<dbReference type="EMBL" id="KQ435794">
    <property type="protein sequence ID" value="KOX73829.1"/>
    <property type="molecule type" value="Genomic_DNA"/>
</dbReference>
<feature type="region of interest" description="Disordered" evidence="1">
    <location>
        <begin position="1"/>
        <end position="36"/>
    </location>
</feature>
<keyword evidence="3" id="KW-1185">Reference proteome</keyword>
<evidence type="ECO:0000313" key="3">
    <source>
        <dbReference type="Proteomes" id="UP000053105"/>
    </source>
</evidence>
<sequence>MVGAREQRGMRWVEKEERKGNGTGWGGEAFENSGRRSEEAVKKMERDRRCGQLGNLDTAGLPDRCERAIRCEREGQGEKERRYFRETGLKNPEE</sequence>
<feature type="compositionally biased region" description="Basic and acidic residues" evidence="1">
    <location>
        <begin position="1"/>
        <end position="20"/>
    </location>
</feature>
<organism evidence="2 3">
    <name type="scientific">Melipona quadrifasciata</name>
    <dbReference type="NCBI Taxonomy" id="166423"/>
    <lineage>
        <taxon>Eukaryota</taxon>
        <taxon>Metazoa</taxon>
        <taxon>Ecdysozoa</taxon>
        <taxon>Arthropoda</taxon>
        <taxon>Hexapoda</taxon>
        <taxon>Insecta</taxon>
        <taxon>Pterygota</taxon>
        <taxon>Neoptera</taxon>
        <taxon>Endopterygota</taxon>
        <taxon>Hymenoptera</taxon>
        <taxon>Apocrita</taxon>
        <taxon>Aculeata</taxon>
        <taxon>Apoidea</taxon>
        <taxon>Anthophila</taxon>
        <taxon>Apidae</taxon>
        <taxon>Melipona</taxon>
    </lineage>
</organism>
<accession>A0A0M9A1F0</accession>
<dbReference type="AlphaFoldDB" id="A0A0M9A1F0"/>
<feature type="region of interest" description="Disordered" evidence="1">
    <location>
        <begin position="75"/>
        <end position="94"/>
    </location>
</feature>
<evidence type="ECO:0000313" key="2">
    <source>
        <dbReference type="EMBL" id="KOX73829.1"/>
    </source>
</evidence>
<name>A0A0M9A1F0_9HYME</name>
<protein>
    <submittedName>
        <fullName evidence="2">Uncharacterized protein</fullName>
    </submittedName>
</protein>